<evidence type="ECO:0000259" key="1">
    <source>
        <dbReference type="Pfam" id="PF07651"/>
    </source>
</evidence>
<evidence type="ECO:0000313" key="3">
    <source>
        <dbReference type="RefSeq" id="XP_056692592.1"/>
    </source>
</evidence>
<proteinExistence type="predicted"/>
<dbReference type="Pfam" id="PF07651">
    <property type="entry name" value="ANTH"/>
    <property type="match status" value="1"/>
</dbReference>
<name>A0ABM3RAE8_SPIOL</name>
<dbReference type="InterPro" id="IPR014712">
    <property type="entry name" value="ANTH_dom_sf"/>
</dbReference>
<dbReference type="RefSeq" id="XP_056692593.1">
    <property type="nucleotide sequence ID" value="XM_056836615.1"/>
</dbReference>
<dbReference type="InterPro" id="IPR045192">
    <property type="entry name" value="AP180-like"/>
</dbReference>
<dbReference type="Gene3D" id="1.20.58.150">
    <property type="entry name" value="ANTH domain"/>
    <property type="match status" value="1"/>
</dbReference>
<sequence>MRRTRSFGDVGESNGREEDKVVTPLRDWMPERIFAKMSHLQRLLDRFLACRPTGMEKNSRMILVALSPVVRESFKLYADICEVLAVLLDKFFDMENSDCVKAFEAYASAAES</sequence>
<dbReference type="SUPFAM" id="SSF89009">
    <property type="entry name" value="GAT-like domain"/>
    <property type="match status" value="1"/>
</dbReference>
<keyword evidence="2" id="KW-1185">Reference proteome</keyword>
<dbReference type="RefSeq" id="XP_056692592.1">
    <property type="nucleotide sequence ID" value="XM_056836614.1"/>
</dbReference>
<feature type="domain" description="AP180 N-terminal homology (ANTH)" evidence="1">
    <location>
        <begin position="27"/>
        <end position="110"/>
    </location>
</feature>
<dbReference type="GeneID" id="130467789"/>
<organism evidence="2 3">
    <name type="scientific">Spinacia oleracea</name>
    <name type="common">Spinach</name>
    <dbReference type="NCBI Taxonomy" id="3562"/>
    <lineage>
        <taxon>Eukaryota</taxon>
        <taxon>Viridiplantae</taxon>
        <taxon>Streptophyta</taxon>
        <taxon>Embryophyta</taxon>
        <taxon>Tracheophyta</taxon>
        <taxon>Spermatophyta</taxon>
        <taxon>Magnoliopsida</taxon>
        <taxon>eudicotyledons</taxon>
        <taxon>Gunneridae</taxon>
        <taxon>Pentapetalae</taxon>
        <taxon>Caryophyllales</taxon>
        <taxon>Chenopodiaceae</taxon>
        <taxon>Chenopodioideae</taxon>
        <taxon>Anserineae</taxon>
        <taxon>Spinacia</taxon>
    </lineage>
</organism>
<evidence type="ECO:0000313" key="4">
    <source>
        <dbReference type="RefSeq" id="XP_056692593.1"/>
    </source>
</evidence>
<reference evidence="2" key="1">
    <citation type="journal article" date="2021" name="Nat. Commun.">
        <title>Genomic analyses provide insights into spinach domestication and the genetic basis of agronomic traits.</title>
        <authorList>
            <person name="Cai X."/>
            <person name="Sun X."/>
            <person name="Xu C."/>
            <person name="Sun H."/>
            <person name="Wang X."/>
            <person name="Ge C."/>
            <person name="Zhang Z."/>
            <person name="Wang Q."/>
            <person name="Fei Z."/>
            <person name="Jiao C."/>
            <person name="Wang Q."/>
        </authorList>
    </citation>
    <scope>NUCLEOTIDE SEQUENCE [LARGE SCALE GENOMIC DNA]</scope>
    <source>
        <strain evidence="2">cv. Varoflay</strain>
    </source>
</reference>
<gene>
    <name evidence="3 4" type="primary">LOC130467789</name>
</gene>
<reference evidence="3 4" key="2">
    <citation type="submission" date="2025-05" db="UniProtKB">
        <authorList>
            <consortium name="RefSeq"/>
        </authorList>
    </citation>
    <scope>IDENTIFICATION</scope>
    <source>
        <tissue evidence="3 4">Leaf</tissue>
    </source>
</reference>
<accession>A0ABM3RAE8</accession>
<protein>
    <submittedName>
        <fullName evidence="3 4">Probable clathrin assembly protein At4g32285</fullName>
    </submittedName>
</protein>
<dbReference type="PANTHER" id="PTHR22951:SF13">
    <property type="entry name" value="ASSEMBLY PROTEIN, PUTATIVE, EXPRESSED-RELATED"/>
    <property type="match status" value="1"/>
</dbReference>
<dbReference type="Proteomes" id="UP000813463">
    <property type="component" value="Chromosome 2"/>
</dbReference>
<dbReference type="PANTHER" id="PTHR22951">
    <property type="entry name" value="CLATHRIN ASSEMBLY PROTEIN"/>
    <property type="match status" value="1"/>
</dbReference>
<dbReference type="InterPro" id="IPR011417">
    <property type="entry name" value="ANTH_dom"/>
</dbReference>
<evidence type="ECO:0000313" key="2">
    <source>
        <dbReference type="Proteomes" id="UP000813463"/>
    </source>
</evidence>